<evidence type="ECO:0000313" key="1">
    <source>
        <dbReference type="EMBL" id="EHQ04830.1"/>
    </source>
</evidence>
<dbReference type="Proteomes" id="UP000005737">
    <property type="component" value="Unassembled WGS sequence"/>
</dbReference>
<protein>
    <submittedName>
        <fullName evidence="1">Uncharacterized protein</fullName>
    </submittedName>
</protein>
<sequence>MVSPAALGAGFVKSGNTFIKQSKLVSTAVGMVEAYQWYDGKAALDGFLSSIGDGYGGALLRNSSGDMIEKSRDEIMSDLPSFLEAADTVQVESFFSVQKLILQKAFEKIMGTGTTSERKNSKDKKVIGDLAWWIGKPAGSSEFVSQIGQAAPHLGAEEQKKLGMGENVTGLDVLKYLADPGFGELGDGGNRPSGIYLGFYNKLDLVSRYIDGKNADRMERIAGSIDPLTATMNQFNPVTMLATSIQNVRVASEVYGKDAGYMAEAQALGAVKGALPAIGAAVGSLVGPAGTAIGSAIGSALASTIHVDAKTGKRDYQTTDQTFISASVAAGLAGMNSGLLQNLVSAASAGIEYDANGNFTGKFNAGNAAIAFAGDYAGGQFNATHMSQYLARDITTQVLTAGKEYYNYSQGYENGYAAFANPDLTRLGSLAGGLSMSMQKDSREGRTLKILEDGKRDNKTDAEIEADLKLAGLDDVLNEIKARINQKANQTDQTNRMAQILQGFGVFRDLNVNSISIEGPIPDAARSVWDTLTTVLGHVADGAANLTKFGLGAALFLPMQAAIVGLGALTTVGHTLGLGMQIGESAGMGAGHAAAIGGLSAARIATTLAKYALGVPLALLLGVPSVIADAFDGRYGSDAENNPNAVTRFGNTVMDAYMGFFGGIESSIDGAIGATYDSMVASIKEPWTHERELARVKQVYDLLKGQKLSKEGLTENEDGLYVRNKSNFFTASGYRLELDADGKVKNYIVEEGRGILGTDRVYINGERLNDGDMFFRDLDMNMKVIADGPDGTIRQKLAEYKGKNYLITQNGVWNGGLGAIDLSDFTRRKVASTIGNYGGSMGVYNSTSVAGDLLNLGVSYALQAAGLPGTEAASGTWGKIFDSGIMDNGGLIVAHSQGAQIVTHALQTWKGKARNIDKRLGADLLLLGGAHTIKPIQAVNFTLDTRNRIDYMTGAFHWGGDGINGRPDNGERYQMVMDTNAGGLFRGEGWSLTFNHTAVETYGWALDDYVRHKGEFRDYVPVIVRL</sequence>
<gene>
    <name evidence="1" type="ORF">Lepil_0120</name>
</gene>
<dbReference type="AlphaFoldDB" id="H2CHK7"/>
<evidence type="ECO:0000313" key="2">
    <source>
        <dbReference type="Proteomes" id="UP000005737"/>
    </source>
</evidence>
<dbReference type="EMBL" id="JH597773">
    <property type="protein sequence ID" value="EHQ04830.1"/>
    <property type="molecule type" value="Genomic_DNA"/>
</dbReference>
<name>H2CHK7_9LEPT</name>
<organism evidence="1 2">
    <name type="scientific">Leptonema illini DSM 21528</name>
    <dbReference type="NCBI Taxonomy" id="929563"/>
    <lineage>
        <taxon>Bacteria</taxon>
        <taxon>Pseudomonadati</taxon>
        <taxon>Spirochaetota</taxon>
        <taxon>Spirochaetia</taxon>
        <taxon>Leptospirales</taxon>
        <taxon>Leptospiraceae</taxon>
        <taxon>Leptonema</taxon>
    </lineage>
</organism>
<keyword evidence="2" id="KW-1185">Reference proteome</keyword>
<dbReference type="RefSeq" id="WP_002768912.1">
    <property type="nucleotide sequence ID" value="NZ_JH597773.1"/>
</dbReference>
<accession>H2CHK7</accession>
<proteinExistence type="predicted"/>
<reference evidence="1 2" key="1">
    <citation type="submission" date="2011-10" db="EMBL/GenBank/DDBJ databases">
        <title>The Improved High-Quality Draft genome of Leptonema illini DSM 21528.</title>
        <authorList>
            <consortium name="US DOE Joint Genome Institute (JGI-PGF)"/>
            <person name="Lucas S."/>
            <person name="Copeland A."/>
            <person name="Lapidus A."/>
            <person name="Glavina del Rio T."/>
            <person name="Dalin E."/>
            <person name="Tice H."/>
            <person name="Bruce D."/>
            <person name="Goodwin L."/>
            <person name="Pitluck S."/>
            <person name="Peters L."/>
            <person name="Mikhailova N."/>
            <person name="Held B."/>
            <person name="Kyrpides N."/>
            <person name="Mavromatis K."/>
            <person name="Ivanova N."/>
            <person name="Markowitz V."/>
            <person name="Cheng J.-F."/>
            <person name="Hugenholtz P."/>
            <person name="Woyke T."/>
            <person name="Wu D."/>
            <person name="Gronow S."/>
            <person name="Wellnitz S."/>
            <person name="Brambilla E.-M."/>
            <person name="Klenk H.-P."/>
            <person name="Eisen J.A."/>
        </authorList>
    </citation>
    <scope>NUCLEOTIDE SEQUENCE [LARGE SCALE GENOMIC DNA]</scope>
    <source>
        <strain evidence="1 2">DSM 21528</strain>
    </source>
</reference>
<dbReference type="HOGENOM" id="CLU_295079_0_0_12"/>